<dbReference type="EMBL" id="RQTJ01000032">
    <property type="protein sequence ID" value="RRA92010.1"/>
    <property type="molecule type" value="Genomic_DNA"/>
</dbReference>
<evidence type="ECO:0000256" key="1">
    <source>
        <dbReference type="SAM" id="SignalP"/>
    </source>
</evidence>
<dbReference type="Proteomes" id="UP000268372">
    <property type="component" value="Unassembled WGS sequence"/>
</dbReference>
<gene>
    <name evidence="2" type="ORF">EG242_12110</name>
</gene>
<evidence type="ECO:0000313" key="2">
    <source>
        <dbReference type="EMBL" id="RRA92010.1"/>
    </source>
</evidence>
<evidence type="ECO:0000313" key="3">
    <source>
        <dbReference type="Proteomes" id="UP000268372"/>
    </source>
</evidence>
<dbReference type="RefSeq" id="WP_124900125.1">
    <property type="nucleotide sequence ID" value="NZ_RQTJ01000032.1"/>
</dbReference>
<accession>A0A3P1ATI0</accession>
<reference evidence="2 3" key="1">
    <citation type="submission" date="2018-11" db="EMBL/GenBank/DDBJ databases">
        <title>Flavobacterium sp. nov., YIM 102796 draft genome.</title>
        <authorList>
            <person name="Li G."/>
            <person name="Jiang Y."/>
        </authorList>
    </citation>
    <scope>NUCLEOTIDE SEQUENCE [LARGE SCALE GENOMIC DNA]</scope>
    <source>
        <strain evidence="2 3">YIM 102796</strain>
    </source>
</reference>
<keyword evidence="3" id="KW-1185">Reference proteome</keyword>
<feature type="chain" id="PRO_5018078176" evidence="1">
    <location>
        <begin position="21"/>
        <end position="143"/>
    </location>
</feature>
<dbReference type="SUPFAM" id="SSF52821">
    <property type="entry name" value="Rhodanese/Cell cycle control phosphatase"/>
    <property type="match status" value="1"/>
</dbReference>
<dbReference type="AlphaFoldDB" id="A0A3P1ATI0"/>
<comment type="caution">
    <text evidence="2">The sequence shown here is derived from an EMBL/GenBank/DDBJ whole genome shotgun (WGS) entry which is preliminary data.</text>
</comment>
<proteinExistence type="predicted"/>
<sequence>MKKIVLTICLFLCVSFVMKAQNFGDTWTPNQLMDTKTLADKINKNKMKQTVVINIGPDAVIKNSFNAGPGKSKESIDNMRSFLSKVSKDKEVVLYCGCCPFDICPNIRPAFKALTDLGYKKAKLLNIPKNIKVDWIAKGYPVN</sequence>
<dbReference type="InterPro" id="IPR036873">
    <property type="entry name" value="Rhodanese-like_dom_sf"/>
</dbReference>
<organism evidence="2 3">
    <name type="scientific">Paenimyroides viscosum</name>
    <dbReference type="NCBI Taxonomy" id="2488729"/>
    <lineage>
        <taxon>Bacteria</taxon>
        <taxon>Pseudomonadati</taxon>
        <taxon>Bacteroidota</taxon>
        <taxon>Flavobacteriia</taxon>
        <taxon>Flavobacteriales</taxon>
        <taxon>Flavobacteriaceae</taxon>
        <taxon>Paenimyroides</taxon>
    </lineage>
</organism>
<protein>
    <submittedName>
        <fullName evidence="2">Rhodanese-like domain-containing protein</fullName>
    </submittedName>
</protein>
<name>A0A3P1ATI0_9FLAO</name>
<dbReference type="OrthoDB" id="760650at2"/>
<keyword evidence="1" id="KW-0732">Signal</keyword>
<feature type="signal peptide" evidence="1">
    <location>
        <begin position="1"/>
        <end position="20"/>
    </location>
</feature>